<keyword evidence="3" id="KW-1185">Reference proteome</keyword>
<comment type="caution">
    <text evidence="2">The sequence shown here is derived from an EMBL/GenBank/DDBJ whole genome shotgun (WGS) entry which is preliminary data.</text>
</comment>
<dbReference type="EMBL" id="CAUYUE010000002">
    <property type="protein sequence ID" value="CAK0742550.1"/>
    <property type="molecule type" value="Genomic_DNA"/>
</dbReference>
<evidence type="ECO:0000313" key="3">
    <source>
        <dbReference type="Proteomes" id="UP001314263"/>
    </source>
</evidence>
<dbReference type="InterPro" id="IPR050513">
    <property type="entry name" value="RavA_ATPases"/>
</dbReference>
<dbReference type="PRINTS" id="PR00300">
    <property type="entry name" value="CLPPROTEASEA"/>
</dbReference>
<gene>
    <name evidence="2" type="ORF">CVIRNUC_001404</name>
</gene>
<name>A0AAV1HWJ2_9CHLO</name>
<dbReference type="AlphaFoldDB" id="A0AAV1HWJ2"/>
<dbReference type="InterPro" id="IPR027417">
    <property type="entry name" value="P-loop_NTPase"/>
</dbReference>
<dbReference type="Gene3D" id="3.40.50.300">
    <property type="entry name" value="P-loop containing nucleotide triphosphate hydrolases"/>
    <property type="match status" value="1"/>
</dbReference>
<dbReference type="InterPro" id="IPR045427">
    <property type="entry name" value="MoxR"/>
</dbReference>
<proteinExistence type="predicted"/>
<reference evidence="2 3" key="1">
    <citation type="submission" date="2023-10" db="EMBL/GenBank/DDBJ databases">
        <authorList>
            <person name="Maclean D."/>
            <person name="Macfadyen A."/>
        </authorList>
    </citation>
    <scope>NUCLEOTIDE SEQUENCE [LARGE SCALE GENOMIC DNA]</scope>
</reference>
<dbReference type="InterPro" id="IPR001270">
    <property type="entry name" value="ClpA/B"/>
</dbReference>
<accession>A0AAV1HWJ2</accession>
<organism evidence="2 3">
    <name type="scientific">Coccomyxa viridis</name>
    <dbReference type="NCBI Taxonomy" id="1274662"/>
    <lineage>
        <taxon>Eukaryota</taxon>
        <taxon>Viridiplantae</taxon>
        <taxon>Chlorophyta</taxon>
        <taxon>core chlorophytes</taxon>
        <taxon>Trebouxiophyceae</taxon>
        <taxon>Trebouxiophyceae incertae sedis</taxon>
        <taxon>Coccomyxaceae</taxon>
        <taxon>Coccomyxa</taxon>
    </lineage>
</organism>
<dbReference type="GO" id="GO:0005524">
    <property type="term" value="F:ATP binding"/>
    <property type="evidence" value="ECO:0007669"/>
    <property type="project" value="InterPro"/>
</dbReference>
<dbReference type="PANTHER" id="PTHR32204:SF0">
    <property type="entry name" value="ATPASE RAVA"/>
    <property type="match status" value="1"/>
</dbReference>
<dbReference type="InterPro" id="IPR003593">
    <property type="entry name" value="AAA+_ATPase"/>
</dbReference>
<dbReference type="InterPro" id="IPR041538">
    <property type="entry name" value="RavA-like_AAA_lid"/>
</dbReference>
<dbReference type="CDD" id="cd00009">
    <property type="entry name" value="AAA"/>
    <property type="match status" value="1"/>
</dbReference>
<sequence>MLLGRGCMRVHLASLRSLHGAHTRPFRSYCYTPPRRLGSLPKIRGAITSGDAAKDEKQEEQVTRLQRAAESRFDSILSSVRQSKGASAPSVPTSSGPADLRARLEAAINVLQDGLIERDTEVRLLLLAALAGEHILFIGPPGTAKSELGRRLAGLYKGTFFERLLTRFSVPEELFGPLSMRALEEDKYVRQIEGYLPYAKVAFIDEIFKANSAILNTLLTILNERLFDNGSARIKVPLICLVGASNELPESEELDALYDRFLIRRQVGQVSLAGLPGLLSGNRQQLYSTSAESNGAGALSPQQTERLAFSEEEMNDIRRKAQDVNVPEEIINLLSDVRTYLQDKCEPPVYVSDRRLVKAVAIMQVAAHTNGRDSINKFDCLLLQHILWQRPEESQRILDFLLERLAIESSTQQTDYLFDGMFVRACKLTAADQRTDMELLKDVQELRSALEGELYTINGAVSGDVPGSAGAALWLGSEEAEAAASALRPKLSNAQRAIEALLIEVVTLEVLLLEGRPEPLCLAELFSKRWTQLVRSAPMDDVRAMGTRPLKNPITPFKFGINLP</sequence>
<evidence type="ECO:0000259" key="1">
    <source>
        <dbReference type="SMART" id="SM00382"/>
    </source>
</evidence>
<evidence type="ECO:0000313" key="2">
    <source>
        <dbReference type="EMBL" id="CAK0742550.1"/>
    </source>
</evidence>
<dbReference type="SMART" id="SM00382">
    <property type="entry name" value="AAA"/>
    <property type="match status" value="1"/>
</dbReference>
<dbReference type="Pfam" id="PF20030">
    <property type="entry name" value="bpMoxR"/>
    <property type="match status" value="1"/>
</dbReference>
<dbReference type="SUPFAM" id="SSF52540">
    <property type="entry name" value="P-loop containing nucleoside triphosphate hydrolases"/>
    <property type="match status" value="1"/>
</dbReference>
<dbReference type="Proteomes" id="UP001314263">
    <property type="component" value="Unassembled WGS sequence"/>
</dbReference>
<protein>
    <recommendedName>
        <fullName evidence="1">AAA+ ATPase domain-containing protein</fullName>
    </recommendedName>
</protein>
<dbReference type="Pfam" id="PF17868">
    <property type="entry name" value="AAA_lid_8"/>
    <property type="match status" value="1"/>
</dbReference>
<feature type="domain" description="AAA+ ATPase" evidence="1">
    <location>
        <begin position="131"/>
        <end position="271"/>
    </location>
</feature>
<dbReference type="PANTHER" id="PTHR32204">
    <property type="entry name" value="ATPASE RAVA"/>
    <property type="match status" value="1"/>
</dbReference>